<keyword evidence="2" id="KW-1185">Reference proteome</keyword>
<reference evidence="1 2" key="1">
    <citation type="journal article" date="2013" name="Proc. Natl. Acad. Sci. U.S.A.">
        <title>Genome of Phaeocystis globosa virus PgV-16T highlights the common ancestry of the largest known DNA viruses infecting eukaryotes.</title>
        <authorList>
            <person name="Santini S."/>
            <person name="Jeudy S."/>
            <person name="Bartoli J."/>
            <person name="Poirot O."/>
            <person name="Lescot M."/>
            <person name="Abergel C."/>
            <person name="Barbe V."/>
            <person name="Wommack K.E."/>
            <person name="Noordeloos A.A."/>
            <person name="Brussaard C.P."/>
            <person name="Claverie J.M."/>
        </authorList>
    </citation>
    <scope>NUCLEOTIDE SEQUENCE [LARGE SCALE GENOMIC DNA]</scope>
    <source>
        <strain evidence="1 2">16T</strain>
    </source>
</reference>
<keyword evidence="1" id="KW-0240">DNA-directed RNA polymerase</keyword>
<evidence type="ECO:0000313" key="1">
    <source>
        <dbReference type="EMBL" id="AGM15518.1"/>
    </source>
</evidence>
<dbReference type="Proteomes" id="UP000204225">
    <property type="component" value="Segment"/>
</dbReference>
<gene>
    <name evidence="1" type="ORF">PGCG_00207</name>
</gene>
<keyword evidence="1" id="KW-0804">Transcription</keyword>
<proteinExistence type="predicted"/>
<sequence>MANTNSNSHVTSIYNSRKHLLEILGERGYDISTYDNFTINEVGLMLEYDQLDMLIKKTSTQKKIYVKYYVGKVLKTQNIYDMIQDLFHLENVLTKKDDLIIITKDEPNDTLRQNVKDIWNDEGNYISLINIKRLQYNVLKHELQPKFTKLNDTEKAEFKVKYNILDDKQIPDISYFSPVSLVLGFRPGDVIHCLRTSRTAIETDFYRVCKI</sequence>
<protein>
    <submittedName>
        <fullName evidence="1">DNA-directed RNA polymerase II subunit RPB5</fullName>
    </submittedName>
</protein>
<evidence type="ECO:0000313" key="2">
    <source>
        <dbReference type="Proteomes" id="UP000204225"/>
    </source>
</evidence>
<dbReference type="EMBL" id="KC662249">
    <property type="protein sequence ID" value="AGM15518.1"/>
    <property type="molecule type" value="Genomic_DNA"/>
</dbReference>
<accession>A0AC59EX41</accession>
<name>A0AC59EX41_9VIRU</name>
<organism evidence="1 2">
    <name type="scientific">Phaeocystis globosa virus PgV-16T</name>
    <dbReference type="NCBI Taxonomy" id="3071227"/>
    <lineage>
        <taxon>Viruses</taxon>
        <taxon>Varidnaviria</taxon>
        <taxon>Bamfordvirae</taxon>
        <taxon>Nucleocytoviricota</taxon>
        <taxon>Megaviricetes</taxon>
        <taxon>Imitervirales</taxon>
        <taxon>Mesomimiviridae</taxon>
        <taxon>Tethysvirus</taxon>
        <taxon>Tethysvirus hollandense</taxon>
    </lineage>
</organism>